<dbReference type="EMBL" id="BMLW01000017">
    <property type="protein sequence ID" value="GGP15968.1"/>
    <property type="molecule type" value="Genomic_DNA"/>
</dbReference>
<comment type="caution">
    <text evidence="2">The sequence shown here is derived from an EMBL/GenBank/DDBJ whole genome shotgun (WGS) entry which is preliminary data.</text>
</comment>
<protein>
    <submittedName>
        <fullName evidence="2">Uncharacterized protein</fullName>
    </submittedName>
</protein>
<name>A0ABQ2P1L7_9BACI</name>
<keyword evidence="1" id="KW-0472">Membrane</keyword>
<organism evidence="2 3">
    <name type="scientific">Oceanobacillus neutriphilus</name>
    <dbReference type="NCBI Taxonomy" id="531815"/>
    <lineage>
        <taxon>Bacteria</taxon>
        <taxon>Bacillati</taxon>
        <taxon>Bacillota</taxon>
        <taxon>Bacilli</taxon>
        <taxon>Bacillales</taxon>
        <taxon>Bacillaceae</taxon>
        <taxon>Oceanobacillus</taxon>
    </lineage>
</organism>
<proteinExistence type="predicted"/>
<evidence type="ECO:0000313" key="3">
    <source>
        <dbReference type="Proteomes" id="UP000641206"/>
    </source>
</evidence>
<feature type="transmembrane region" description="Helical" evidence="1">
    <location>
        <begin position="30"/>
        <end position="50"/>
    </location>
</feature>
<evidence type="ECO:0000313" key="2">
    <source>
        <dbReference type="EMBL" id="GGP15968.1"/>
    </source>
</evidence>
<sequence>MKDNKNKEEKTSLKIAAYWFSIPKVLRAGLFWLIMLILSIIGWVKIIQYYF</sequence>
<accession>A0ABQ2P1L7</accession>
<gene>
    <name evidence="2" type="ORF">GCM10011346_45960</name>
</gene>
<keyword evidence="1" id="KW-0812">Transmembrane</keyword>
<dbReference type="Proteomes" id="UP000641206">
    <property type="component" value="Unassembled WGS sequence"/>
</dbReference>
<reference evidence="3" key="1">
    <citation type="journal article" date="2019" name="Int. J. Syst. Evol. Microbiol.">
        <title>The Global Catalogue of Microorganisms (GCM) 10K type strain sequencing project: providing services to taxonomists for standard genome sequencing and annotation.</title>
        <authorList>
            <consortium name="The Broad Institute Genomics Platform"/>
            <consortium name="The Broad Institute Genome Sequencing Center for Infectious Disease"/>
            <person name="Wu L."/>
            <person name="Ma J."/>
        </authorList>
    </citation>
    <scope>NUCLEOTIDE SEQUENCE [LARGE SCALE GENOMIC DNA]</scope>
    <source>
        <strain evidence="3">CGMCC 1.7693</strain>
    </source>
</reference>
<keyword evidence="3" id="KW-1185">Reference proteome</keyword>
<evidence type="ECO:0000256" key="1">
    <source>
        <dbReference type="SAM" id="Phobius"/>
    </source>
</evidence>
<keyword evidence="1" id="KW-1133">Transmembrane helix</keyword>